<dbReference type="GO" id="GO:0015035">
    <property type="term" value="F:protein-disulfide reductase activity"/>
    <property type="evidence" value="ECO:0007669"/>
    <property type="project" value="TreeGrafter"/>
</dbReference>
<reference evidence="3" key="1">
    <citation type="submission" date="2020-03" db="EMBL/GenBank/DDBJ databases">
        <title>Complete genome sequence of sulfur-oxidizing bacterium skT11.</title>
        <authorList>
            <person name="Kanda M."/>
            <person name="Kojima H."/>
            <person name="Fukui M."/>
        </authorList>
    </citation>
    <scope>NUCLEOTIDE SEQUENCE [LARGE SCALE GENOMIC DNA]</scope>
    <source>
        <strain evidence="3">skT11</strain>
    </source>
</reference>
<dbReference type="PANTHER" id="PTHR45663">
    <property type="entry name" value="GEO12009P1"/>
    <property type="match status" value="1"/>
</dbReference>
<organism evidence="2 3">
    <name type="scientific">Sulfurimicrobium lacus</name>
    <dbReference type="NCBI Taxonomy" id="2715678"/>
    <lineage>
        <taxon>Bacteria</taxon>
        <taxon>Pseudomonadati</taxon>
        <taxon>Pseudomonadota</taxon>
        <taxon>Betaproteobacteria</taxon>
        <taxon>Nitrosomonadales</taxon>
        <taxon>Sulfuricellaceae</taxon>
        <taxon>Sulfurimicrobium</taxon>
    </lineage>
</organism>
<dbReference type="AlphaFoldDB" id="A0A6F8VGS2"/>
<feature type="domain" description="Thioredoxin" evidence="1">
    <location>
        <begin position="7"/>
        <end position="98"/>
    </location>
</feature>
<accession>A0A6F8VGS2</accession>
<dbReference type="KEGG" id="slac:SKTS_28050"/>
<dbReference type="Proteomes" id="UP000502260">
    <property type="component" value="Chromosome"/>
</dbReference>
<evidence type="ECO:0000313" key="2">
    <source>
        <dbReference type="EMBL" id="BCB27919.1"/>
    </source>
</evidence>
<dbReference type="SUPFAM" id="SSF52833">
    <property type="entry name" value="Thioredoxin-like"/>
    <property type="match status" value="1"/>
</dbReference>
<proteinExistence type="predicted"/>
<protein>
    <submittedName>
        <fullName evidence="2">Thiol reductase thioredoxin</fullName>
    </submittedName>
</protein>
<dbReference type="GO" id="GO:0005737">
    <property type="term" value="C:cytoplasm"/>
    <property type="evidence" value="ECO:0007669"/>
    <property type="project" value="TreeGrafter"/>
</dbReference>
<evidence type="ECO:0000259" key="1">
    <source>
        <dbReference type="Pfam" id="PF00085"/>
    </source>
</evidence>
<dbReference type="CDD" id="cd02947">
    <property type="entry name" value="TRX_family"/>
    <property type="match status" value="1"/>
</dbReference>
<dbReference type="EMBL" id="AP022853">
    <property type="protein sequence ID" value="BCB27919.1"/>
    <property type="molecule type" value="Genomic_DNA"/>
</dbReference>
<dbReference type="InterPro" id="IPR013766">
    <property type="entry name" value="Thioredoxin_domain"/>
</dbReference>
<dbReference type="InterPro" id="IPR036249">
    <property type="entry name" value="Thioredoxin-like_sf"/>
</dbReference>
<evidence type="ECO:0000313" key="3">
    <source>
        <dbReference type="Proteomes" id="UP000502260"/>
    </source>
</evidence>
<dbReference type="PANTHER" id="PTHR45663:SF11">
    <property type="entry name" value="GEO12009P1"/>
    <property type="match status" value="1"/>
</dbReference>
<name>A0A6F8VGS2_9PROT</name>
<dbReference type="Gene3D" id="3.40.30.10">
    <property type="entry name" value="Glutaredoxin"/>
    <property type="match status" value="1"/>
</dbReference>
<dbReference type="Pfam" id="PF00085">
    <property type="entry name" value="Thioredoxin"/>
    <property type="match status" value="1"/>
</dbReference>
<keyword evidence="3" id="KW-1185">Reference proteome</keyword>
<gene>
    <name evidence="2" type="ORF">SKTS_28050</name>
</gene>
<sequence>MLTLEPLSEFDFHRVLARSEGPVLVMFGAPACGTCRKVEKLLPGTVAGMVSGLFKVDVQQSMGLARAYEVFHLPALFLFVDGHYHAQIESEVTPSKMKVALEAALALPPQDEP</sequence>